<sequence>MHTHTSGKRSGGHSYSNGNTRVRKFRSGPRRGGSSGAGKRSGFVGRRSGGGNRFGGRKKSTLDISSFINKAVVATETVAHFVPDNSFNDFNIDKQIKATLVARGYEHPTPIQDKAIPHVLRGEDVVGLANTGTGKTAAFLIPIINKILHDKKQQVIILAPTRELAIQIEDELKLFASKLGMHSVVCVGGMRIGAQIQKLRNYNHFIIGTPGRTIDLIKRGNLKLSNVKTVVLDEADRMLDMGFINDIRYILREIPKERQTLCFSATLAPEIKRLINDFLIEPVTISVKTQDTPTSIEQDIVKVEGRDKTVLLAELLQQNDFKKVLVFGRTKHGVGKLSQELNRKGLKTESIHGNKSHSQRQSALKRFKENRIIALVATDVAARGLDITDITHVINFDIPETYDDYIHRIGRTGRGSHKGKAITFVG</sequence>
<dbReference type="Pfam" id="PF00270">
    <property type="entry name" value="DEAD"/>
    <property type="match status" value="1"/>
</dbReference>
<dbReference type="InterPro" id="IPR027417">
    <property type="entry name" value="P-loop_NTPase"/>
</dbReference>
<gene>
    <name evidence="12" type="ORF">COW81_01915</name>
</gene>
<dbReference type="InterPro" id="IPR014014">
    <property type="entry name" value="RNA_helicase_DEAD_Q_motif"/>
</dbReference>
<dbReference type="PROSITE" id="PS51194">
    <property type="entry name" value="HELICASE_CTER"/>
    <property type="match status" value="1"/>
</dbReference>
<dbReference type="PROSITE" id="PS51192">
    <property type="entry name" value="HELICASE_ATP_BIND_1"/>
    <property type="match status" value="1"/>
</dbReference>
<feature type="compositionally biased region" description="Low complexity" evidence="8">
    <location>
        <begin position="37"/>
        <end position="46"/>
    </location>
</feature>
<evidence type="ECO:0000256" key="2">
    <source>
        <dbReference type="ARBA" id="ARBA00022801"/>
    </source>
</evidence>
<dbReference type="PANTHER" id="PTHR47959:SF13">
    <property type="entry name" value="ATP-DEPENDENT RNA HELICASE RHLE"/>
    <property type="match status" value="1"/>
</dbReference>
<feature type="domain" description="Helicase ATP-binding" evidence="9">
    <location>
        <begin position="116"/>
        <end position="285"/>
    </location>
</feature>
<dbReference type="GO" id="GO:0005829">
    <property type="term" value="C:cytosol"/>
    <property type="evidence" value="ECO:0007669"/>
    <property type="project" value="TreeGrafter"/>
</dbReference>
<feature type="domain" description="DEAD-box RNA helicase Q" evidence="11">
    <location>
        <begin position="85"/>
        <end position="113"/>
    </location>
</feature>
<protein>
    <submittedName>
        <fullName evidence="12">DNA/RNA helicase</fullName>
    </submittedName>
</protein>
<dbReference type="EMBL" id="PCTT01000023">
    <property type="protein sequence ID" value="PIP87156.1"/>
    <property type="molecule type" value="Genomic_DNA"/>
</dbReference>
<keyword evidence="1 7" id="KW-0547">Nucleotide-binding</keyword>
<comment type="similarity">
    <text evidence="5 7">Belongs to the DEAD box helicase family.</text>
</comment>
<evidence type="ECO:0000256" key="4">
    <source>
        <dbReference type="ARBA" id="ARBA00022840"/>
    </source>
</evidence>
<dbReference type="AlphaFoldDB" id="A0A2H0DYA3"/>
<keyword evidence="4 7" id="KW-0067">ATP-binding</keyword>
<dbReference type="GO" id="GO:0005524">
    <property type="term" value="F:ATP binding"/>
    <property type="evidence" value="ECO:0007669"/>
    <property type="project" value="UniProtKB-KW"/>
</dbReference>
<dbReference type="CDD" id="cd18787">
    <property type="entry name" value="SF2_C_DEAD"/>
    <property type="match status" value="1"/>
</dbReference>
<dbReference type="InterPro" id="IPR000629">
    <property type="entry name" value="RNA-helicase_DEAD-box_CS"/>
</dbReference>
<name>A0A2H0DYA3_9BACT</name>
<evidence type="ECO:0000256" key="5">
    <source>
        <dbReference type="ARBA" id="ARBA00038437"/>
    </source>
</evidence>
<evidence type="ECO:0000259" key="9">
    <source>
        <dbReference type="PROSITE" id="PS51192"/>
    </source>
</evidence>
<dbReference type="GO" id="GO:0016787">
    <property type="term" value="F:hydrolase activity"/>
    <property type="evidence" value="ECO:0007669"/>
    <property type="project" value="UniProtKB-KW"/>
</dbReference>
<evidence type="ECO:0000256" key="6">
    <source>
        <dbReference type="PROSITE-ProRule" id="PRU00552"/>
    </source>
</evidence>
<dbReference type="InterPro" id="IPR050079">
    <property type="entry name" value="DEAD_box_RNA_helicase"/>
</dbReference>
<feature type="domain" description="Helicase C-terminal" evidence="10">
    <location>
        <begin position="295"/>
        <end position="426"/>
    </location>
</feature>
<evidence type="ECO:0000256" key="8">
    <source>
        <dbReference type="SAM" id="MobiDB-lite"/>
    </source>
</evidence>
<dbReference type="Proteomes" id="UP000231143">
    <property type="component" value="Unassembled WGS sequence"/>
</dbReference>
<evidence type="ECO:0000256" key="1">
    <source>
        <dbReference type="ARBA" id="ARBA00022741"/>
    </source>
</evidence>
<dbReference type="SMART" id="SM00487">
    <property type="entry name" value="DEXDc"/>
    <property type="match status" value="1"/>
</dbReference>
<dbReference type="Pfam" id="PF00271">
    <property type="entry name" value="Helicase_C"/>
    <property type="match status" value="1"/>
</dbReference>
<dbReference type="InterPro" id="IPR014001">
    <property type="entry name" value="Helicase_ATP-bd"/>
</dbReference>
<dbReference type="GO" id="GO:0003724">
    <property type="term" value="F:RNA helicase activity"/>
    <property type="evidence" value="ECO:0007669"/>
    <property type="project" value="InterPro"/>
</dbReference>
<dbReference type="GO" id="GO:0003676">
    <property type="term" value="F:nucleic acid binding"/>
    <property type="evidence" value="ECO:0007669"/>
    <property type="project" value="InterPro"/>
</dbReference>
<dbReference type="InterPro" id="IPR001650">
    <property type="entry name" value="Helicase_C-like"/>
</dbReference>
<organism evidence="12 13">
    <name type="scientific">Candidatus Campbellbacteria bacterium CG22_combo_CG10-13_8_21_14_all_36_13</name>
    <dbReference type="NCBI Taxonomy" id="1974529"/>
    <lineage>
        <taxon>Bacteria</taxon>
        <taxon>Candidatus Campbelliibacteriota</taxon>
    </lineage>
</organism>
<evidence type="ECO:0000313" key="12">
    <source>
        <dbReference type="EMBL" id="PIP87156.1"/>
    </source>
</evidence>
<proteinExistence type="inferred from homology"/>
<evidence type="ECO:0000259" key="10">
    <source>
        <dbReference type="PROSITE" id="PS51194"/>
    </source>
</evidence>
<feature type="compositionally biased region" description="Basic residues" evidence="8">
    <location>
        <begin position="1"/>
        <end position="11"/>
    </location>
</feature>
<comment type="caution">
    <text evidence="12">The sequence shown here is derived from an EMBL/GenBank/DDBJ whole genome shotgun (WGS) entry which is preliminary data.</text>
</comment>
<evidence type="ECO:0000259" key="11">
    <source>
        <dbReference type="PROSITE" id="PS51195"/>
    </source>
</evidence>
<dbReference type="CDD" id="cd00268">
    <property type="entry name" value="DEADc"/>
    <property type="match status" value="1"/>
</dbReference>
<keyword evidence="3 7" id="KW-0347">Helicase</keyword>
<accession>A0A2H0DYA3</accession>
<dbReference type="PROSITE" id="PS51195">
    <property type="entry name" value="Q_MOTIF"/>
    <property type="match status" value="1"/>
</dbReference>
<dbReference type="PANTHER" id="PTHR47959">
    <property type="entry name" value="ATP-DEPENDENT RNA HELICASE RHLE-RELATED"/>
    <property type="match status" value="1"/>
</dbReference>
<dbReference type="Gene3D" id="3.40.50.300">
    <property type="entry name" value="P-loop containing nucleotide triphosphate hydrolases"/>
    <property type="match status" value="2"/>
</dbReference>
<dbReference type="InterPro" id="IPR044742">
    <property type="entry name" value="DEAD/DEAH_RhlB"/>
</dbReference>
<evidence type="ECO:0000313" key="13">
    <source>
        <dbReference type="Proteomes" id="UP000231143"/>
    </source>
</evidence>
<evidence type="ECO:0000256" key="3">
    <source>
        <dbReference type="ARBA" id="ARBA00022806"/>
    </source>
</evidence>
<dbReference type="SMART" id="SM00490">
    <property type="entry name" value="HELICc"/>
    <property type="match status" value="1"/>
</dbReference>
<dbReference type="PROSITE" id="PS00039">
    <property type="entry name" value="DEAD_ATP_HELICASE"/>
    <property type="match status" value="1"/>
</dbReference>
<dbReference type="InterPro" id="IPR011545">
    <property type="entry name" value="DEAD/DEAH_box_helicase_dom"/>
</dbReference>
<evidence type="ECO:0000256" key="7">
    <source>
        <dbReference type="RuleBase" id="RU000492"/>
    </source>
</evidence>
<reference evidence="12 13" key="1">
    <citation type="submission" date="2017-09" db="EMBL/GenBank/DDBJ databases">
        <title>Depth-based differentiation of microbial function through sediment-hosted aquifers and enrichment of novel symbionts in the deep terrestrial subsurface.</title>
        <authorList>
            <person name="Probst A.J."/>
            <person name="Ladd B."/>
            <person name="Jarett J.K."/>
            <person name="Geller-Mcgrath D.E."/>
            <person name="Sieber C.M."/>
            <person name="Emerson J.B."/>
            <person name="Anantharaman K."/>
            <person name="Thomas B.C."/>
            <person name="Malmstrom R."/>
            <person name="Stieglmeier M."/>
            <person name="Klingl A."/>
            <person name="Woyke T."/>
            <person name="Ryan C.M."/>
            <person name="Banfield J.F."/>
        </authorList>
    </citation>
    <scope>NUCLEOTIDE SEQUENCE [LARGE SCALE GENOMIC DNA]</scope>
    <source>
        <strain evidence="12">CG22_combo_CG10-13_8_21_14_all_36_13</strain>
    </source>
</reference>
<feature type="region of interest" description="Disordered" evidence="8">
    <location>
        <begin position="1"/>
        <end position="57"/>
    </location>
</feature>
<keyword evidence="2 7" id="KW-0378">Hydrolase</keyword>
<feature type="short sequence motif" description="Q motif" evidence="6">
    <location>
        <begin position="85"/>
        <end position="113"/>
    </location>
</feature>
<dbReference type="SUPFAM" id="SSF52540">
    <property type="entry name" value="P-loop containing nucleoside triphosphate hydrolases"/>
    <property type="match status" value="1"/>
</dbReference>